<dbReference type="PANTHER" id="PTHR42708:SF1">
    <property type="entry name" value="GLIDING MOTILITY PROTEIN MGLA"/>
    <property type="match status" value="1"/>
</dbReference>
<accession>A0A238W2N3</accession>
<dbReference type="Gene3D" id="3.40.50.300">
    <property type="entry name" value="P-loop containing nucleotide triphosphate hydrolases"/>
    <property type="match status" value="1"/>
</dbReference>
<dbReference type="GO" id="GO:0016787">
    <property type="term" value="F:hydrolase activity"/>
    <property type="evidence" value="ECO:0007669"/>
    <property type="project" value="UniProtKB-KW"/>
</dbReference>
<dbReference type="CDD" id="cd00882">
    <property type="entry name" value="Ras_like_GTPase"/>
    <property type="match status" value="1"/>
</dbReference>
<dbReference type="InterPro" id="IPR004130">
    <property type="entry name" value="Gpn"/>
</dbReference>
<reference evidence="5 6" key="1">
    <citation type="submission" date="2017-06" db="EMBL/GenBank/DDBJ databases">
        <authorList>
            <person name="Kim H.J."/>
            <person name="Triplett B.A."/>
        </authorList>
    </citation>
    <scope>NUCLEOTIDE SEQUENCE [LARGE SCALE GENOMIC DNA]</scope>
    <source>
        <strain evidence="5 6">DSM 43151</strain>
    </source>
</reference>
<dbReference type="PANTHER" id="PTHR42708">
    <property type="entry name" value="ATP/GTP-BINDING PROTEIN-RELATED"/>
    <property type="match status" value="1"/>
</dbReference>
<sequence length="198" mass="21584">MFGRSETVTASPPIAVKIVISGGFGVGKTTFVGAVSEIEPLVTEAELTERSIGVDDTSAVAAKTTTTVALDFGRITLDEALLLYLFGTPGQDRFAFLWDDLVDGALGAIVLVDTRRIEDCFPAIDYFEDHDIPFIIGVNTFDGARHFDHAEIREALGLSTDLPLIDCDARRRESVKIVLVTLTERVLTRRLERAAAQL</sequence>
<evidence type="ECO:0000256" key="2">
    <source>
        <dbReference type="ARBA" id="ARBA00022741"/>
    </source>
</evidence>
<evidence type="ECO:0000256" key="4">
    <source>
        <dbReference type="ARBA" id="ARBA00023134"/>
    </source>
</evidence>
<keyword evidence="2" id="KW-0547">Nucleotide-binding</keyword>
<dbReference type="SUPFAM" id="SSF52540">
    <property type="entry name" value="P-loop containing nucleoside triphosphate hydrolases"/>
    <property type="match status" value="1"/>
</dbReference>
<dbReference type="InterPro" id="IPR052705">
    <property type="entry name" value="Gliding_Motility_GTPase"/>
</dbReference>
<keyword evidence="6" id="KW-1185">Reference proteome</keyword>
<dbReference type="RefSeq" id="WP_089291952.1">
    <property type="nucleotide sequence ID" value="NZ_BOMU01000033.1"/>
</dbReference>
<dbReference type="PRINTS" id="PR00449">
    <property type="entry name" value="RASTRNSFRMNG"/>
</dbReference>
<keyword evidence="3" id="KW-0378">Hydrolase</keyword>
<proteinExistence type="inferred from homology"/>
<name>A0A238W2N3_9ACTN</name>
<dbReference type="Proteomes" id="UP000198415">
    <property type="component" value="Unassembled WGS sequence"/>
</dbReference>
<comment type="similarity">
    <text evidence="1">Belongs to the GPN-loop GTPase family.</text>
</comment>
<evidence type="ECO:0000313" key="6">
    <source>
        <dbReference type="Proteomes" id="UP000198415"/>
    </source>
</evidence>
<protein>
    <recommendedName>
        <fullName evidence="7">Signal recognition particle receptor subunit beta, a GTPase</fullName>
    </recommendedName>
</protein>
<dbReference type="AlphaFoldDB" id="A0A238W2N3"/>
<dbReference type="OrthoDB" id="4319884at2"/>
<gene>
    <name evidence="5" type="ORF">SAMN06264365_10296</name>
</gene>
<evidence type="ECO:0000256" key="3">
    <source>
        <dbReference type="ARBA" id="ARBA00022801"/>
    </source>
</evidence>
<dbReference type="InterPro" id="IPR027417">
    <property type="entry name" value="P-loop_NTPase"/>
</dbReference>
<keyword evidence="4" id="KW-0342">GTP-binding</keyword>
<dbReference type="EMBL" id="FZNR01000002">
    <property type="protein sequence ID" value="SNR40594.1"/>
    <property type="molecule type" value="Genomic_DNA"/>
</dbReference>
<dbReference type="GO" id="GO:0005525">
    <property type="term" value="F:GTP binding"/>
    <property type="evidence" value="ECO:0007669"/>
    <property type="project" value="UniProtKB-KW"/>
</dbReference>
<organism evidence="5 6">
    <name type="scientific">Actinoplanes regularis</name>
    <dbReference type="NCBI Taxonomy" id="52697"/>
    <lineage>
        <taxon>Bacteria</taxon>
        <taxon>Bacillati</taxon>
        <taxon>Actinomycetota</taxon>
        <taxon>Actinomycetes</taxon>
        <taxon>Micromonosporales</taxon>
        <taxon>Micromonosporaceae</taxon>
        <taxon>Actinoplanes</taxon>
    </lineage>
</organism>
<evidence type="ECO:0000256" key="1">
    <source>
        <dbReference type="ARBA" id="ARBA00005290"/>
    </source>
</evidence>
<evidence type="ECO:0008006" key="7">
    <source>
        <dbReference type="Google" id="ProtNLM"/>
    </source>
</evidence>
<dbReference type="Pfam" id="PF03029">
    <property type="entry name" value="ATP_bind_1"/>
    <property type="match status" value="1"/>
</dbReference>
<evidence type="ECO:0000313" key="5">
    <source>
        <dbReference type="EMBL" id="SNR40594.1"/>
    </source>
</evidence>